<evidence type="ECO:0000256" key="9">
    <source>
        <dbReference type="ARBA" id="ARBA00022960"/>
    </source>
</evidence>
<evidence type="ECO:0000313" key="18">
    <source>
        <dbReference type="Proteomes" id="UP000267187"/>
    </source>
</evidence>
<reference evidence="17 18" key="1">
    <citation type="submission" date="2018-10" db="EMBL/GenBank/DDBJ databases">
        <title>Genomic Encyclopedia of Type Strains, Phase IV (KMG-IV): sequencing the most valuable type-strain genomes for metagenomic binning, comparative biology and taxonomic classification.</title>
        <authorList>
            <person name="Goeker M."/>
        </authorList>
    </citation>
    <scope>NUCLEOTIDE SEQUENCE [LARGE SCALE GENOMIC DNA]</scope>
    <source>
        <strain evidence="17 18">DSM 25080</strain>
    </source>
</reference>
<keyword evidence="12 14" id="KW-0472">Membrane</keyword>
<dbReference type="GO" id="GO:0009002">
    <property type="term" value="F:serine-type D-Ala-D-Ala carboxypeptidase activity"/>
    <property type="evidence" value="ECO:0007669"/>
    <property type="project" value="UniProtKB-UniRule"/>
</dbReference>
<dbReference type="Gene3D" id="3.90.1310.10">
    <property type="entry name" value="Penicillin-binding protein 2a (Domain 2)"/>
    <property type="match status" value="1"/>
</dbReference>
<dbReference type="GO" id="GO:0009252">
    <property type="term" value="P:peptidoglycan biosynthetic process"/>
    <property type="evidence" value="ECO:0007669"/>
    <property type="project" value="UniProtKB-UniRule"/>
</dbReference>
<dbReference type="GO" id="GO:0008270">
    <property type="term" value="F:zinc ion binding"/>
    <property type="evidence" value="ECO:0007669"/>
    <property type="project" value="UniProtKB-UniRule"/>
</dbReference>
<feature type="binding site" evidence="14">
    <location>
        <position position="371"/>
    </location>
    <ligand>
        <name>Zn(2+)</name>
        <dbReference type="ChEBI" id="CHEBI:29105"/>
    </ligand>
</feature>
<feature type="domain" description="Penicillin-binding protein transpeptidase" evidence="15">
    <location>
        <begin position="267"/>
        <end position="604"/>
    </location>
</feature>
<feature type="active site" description="Acyl-ester intermediate" evidence="14">
    <location>
        <position position="326"/>
    </location>
</feature>
<dbReference type="RefSeq" id="WP_121876728.1">
    <property type="nucleotide sequence ID" value="NZ_REFJ01000003.1"/>
</dbReference>
<comment type="catalytic activity">
    <reaction evidence="14">
        <text>Preferential cleavage: (Ac)2-L-Lys-D-Ala-|-D-Ala. Also transpeptidation of peptidyl-alanyl moieties that are N-acyl substituents of D-alanine.</text>
        <dbReference type="EC" id="3.4.16.4"/>
    </reaction>
</comment>
<dbReference type="OrthoDB" id="9766847at2"/>
<dbReference type="HAMAP" id="MF_02081">
    <property type="entry name" value="MrdA_transpept"/>
    <property type="match status" value="1"/>
</dbReference>
<evidence type="ECO:0000256" key="10">
    <source>
        <dbReference type="ARBA" id="ARBA00022984"/>
    </source>
</evidence>
<evidence type="ECO:0000256" key="13">
    <source>
        <dbReference type="ARBA" id="ARBA00023316"/>
    </source>
</evidence>
<dbReference type="GO" id="GO:0006508">
    <property type="term" value="P:proteolysis"/>
    <property type="evidence" value="ECO:0007669"/>
    <property type="project" value="UniProtKB-KW"/>
</dbReference>
<keyword evidence="18" id="KW-1185">Reference proteome</keyword>
<dbReference type="InterPro" id="IPR012338">
    <property type="entry name" value="Beta-lactam/transpept-like"/>
</dbReference>
<dbReference type="PANTHER" id="PTHR30627">
    <property type="entry name" value="PEPTIDOGLYCAN D,D-TRANSPEPTIDASE"/>
    <property type="match status" value="1"/>
</dbReference>
<keyword evidence="4 14" id="KW-0997">Cell inner membrane</keyword>
<dbReference type="EC" id="3.4.16.4" evidence="14"/>
<dbReference type="Gene3D" id="3.30.1390.30">
    <property type="entry name" value="Penicillin-binding protein 2a, domain 3"/>
    <property type="match status" value="1"/>
</dbReference>
<evidence type="ECO:0000259" key="15">
    <source>
        <dbReference type="Pfam" id="PF00905"/>
    </source>
</evidence>
<comment type="function">
    <text evidence="14">Catalyzes cross-linking of the peptidoglycan cell wall.</text>
</comment>
<dbReference type="Proteomes" id="UP000267187">
    <property type="component" value="Unassembled WGS sequence"/>
</dbReference>
<keyword evidence="17" id="KW-0808">Transferase</keyword>
<comment type="pathway">
    <text evidence="14">Cell wall biogenesis; peptidoglycan biosynthesis.</text>
</comment>
<evidence type="ECO:0000256" key="14">
    <source>
        <dbReference type="HAMAP-Rule" id="MF_02081"/>
    </source>
</evidence>
<evidence type="ECO:0000256" key="11">
    <source>
        <dbReference type="ARBA" id="ARBA00022989"/>
    </source>
</evidence>
<evidence type="ECO:0000256" key="8">
    <source>
        <dbReference type="ARBA" id="ARBA00022801"/>
    </source>
</evidence>
<dbReference type="InterPro" id="IPR005311">
    <property type="entry name" value="PBP_dimer"/>
</dbReference>
<sequence length="619" mass="69154">MAQNQIKNIELELKTYRRRIVVAGLFVLLLTAILVARYAYLQIEMYDQFRTQANENRILTEPVAPSRGLVRARDGELIARSRPSYTLSIVPERVADIDATIDTLSQWVTISDGQRRRFFRRVGERRRPFSPVILRFELSEAEIARVAVQRHHLEGVEVAAHSVRDYPFGGLFAHSLGYVGRINERELAQLDAERYAGTLATGKTGIEKTWEGELMGYPGQQEVEVNARGRALRTLETRPSTVGNELVLTLDLTVQQVAFSALEGRRGSAVAIDVSNGEVLALVSTPVFDPNLFVTGISHENYRLLVEDLDSPMFNRAIQARYPPGSTVKPQIGLAGLHYNLVNPHNEIDDHGYFTLPNDDHRYRDWKPEGHGKVNFFDAMAQSCDTYYYLLAYEMGIDRYSSFLAGFGFGTLTGIDLPQERRGILPSRQWKRDYRGRAWYPGDTINVGIGQGFFLATPLQLANATATIASRGKRYRPHLVQAVLGESSRDIEPELMAEVEVTDQDWDDLHTAMHDVVHSLRGTARGLSLGSSYELAGKSGTAQVVGIAQDAEYDSEELNERLRDHALFVAFAPYQNPQIAVAVIVENGEGGSTVAGPVAKQVMDAWLLDDDGQLKKEFQ</sequence>
<keyword evidence="3 14" id="KW-1003">Cell membrane</keyword>
<keyword evidence="11 14" id="KW-1133">Transmembrane helix</keyword>
<dbReference type="EMBL" id="REFJ01000003">
    <property type="protein sequence ID" value="RMA80044.1"/>
    <property type="molecule type" value="Genomic_DNA"/>
</dbReference>
<dbReference type="GO" id="GO:0016740">
    <property type="term" value="F:transferase activity"/>
    <property type="evidence" value="ECO:0007669"/>
    <property type="project" value="UniProtKB-KW"/>
</dbReference>
<organism evidence="17 18">
    <name type="scientific">Umboniibacter marinipuniceus</name>
    <dbReference type="NCBI Taxonomy" id="569599"/>
    <lineage>
        <taxon>Bacteria</taxon>
        <taxon>Pseudomonadati</taxon>
        <taxon>Pseudomonadota</taxon>
        <taxon>Gammaproteobacteria</taxon>
        <taxon>Cellvibrionales</taxon>
        <taxon>Cellvibrionaceae</taxon>
        <taxon>Umboniibacter</taxon>
    </lineage>
</organism>
<evidence type="ECO:0000256" key="5">
    <source>
        <dbReference type="ARBA" id="ARBA00022645"/>
    </source>
</evidence>
<keyword evidence="5 14" id="KW-0121">Carboxypeptidase</keyword>
<evidence type="ECO:0000256" key="7">
    <source>
        <dbReference type="ARBA" id="ARBA00022692"/>
    </source>
</evidence>
<keyword evidence="14" id="KW-0862">Zinc</keyword>
<keyword evidence="10 14" id="KW-0573">Peptidoglycan synthesis</keyword>
<accession>A0A3M0A6V3</accession>
<dbReference type="InterPro" id="IPR050515">
    <property type="entry name" value="Beta-lactam/transpept"/>
</dbReference>
<comment type="caution">
    <text evidence="17">The sequence shown here is derived from an EMBL/GenBank/DDBJ whole genome shotgun (WGS) entry which is preliminary data.</text>
</comment>
<dbReference type="PANTHER" id="PTHR30627:SF2">
    <property type="entry name" value="PEPTIDOGLYCAN D,D-TRANSPEPTIDASE MRDA"/>
    <property type="match status" value="1"/>
</dbReference>
<dbReference type="GO" id="GO:0071555">
    <property type="term" value="P:cell wall organization"/>
    <property type="evidence" value="ECO:0007669"/>
    <property type="project" value="UniProtKB-KW"/>
</dbReference>
<dbReference type="Pfam" id="PF03717">
    <property type="entry name" value="PBP_dimer"/>
    <property type="match status" value="1"/>
</dbReference>
<dbReference type="GO" id="GO:0008658">
    <property type="term" value="F:penicillin binding"/>
    <property type="evidence" value="ECO:0007669"/>
    <property type="project" value="UniProtKB-UniRule"/>
</dbReference>
<evidence type="ECO:0000256" key="12">
    <source>
        <dbReference type="ARBA" id="ARBA00023136"/>
    </source>
</evidence>
<dbReference type="AlphaFoldDB" id="A0A3M0A6V3"/>
<keyword evidence="8 14" id="KW-0378">Hydrolase</keyword>
<dbReference type="GO" id="GO:0071972">
    <property type="term" value="F:peptidoglycan L,D-transpeptidase activity"/>
    <property type="evidence" value="ECO:0007669"/>
    <property type="project" value="TreeGrafter"/>
</dbReference>
<comment type="subcellular location">
    <subcellularLocation>
        <location evidence="14">Cell inner membrane</location>
        <topology evidence="14">Single-pass membrane protein</topology>
    </subcellularLocation>
    <subcellularLocation>
        <location evidence="2">Cell membrane</location>
    </subcellularLocation>
    <subcellularLocation>
        <location evidence="1">Membrane</location>
        <topology evidence="1">Single-pass membrane protein</topology>
    </subcellularLocation>
</comment>
<feature type="binding site" evidence="14">
    <location>
        <position position="365"/>
    </location>
    <ligand>
        <name>Zn(2+)</name>
        <dbReference type="ChEBI" id="CHEBI:29105"/>
    </ligand>
</feature>
<feature type="binding site" evidence="14">
    <location>
        <position position="384"/>
    </location>
    <ligand>
        <name>Zn(2+)</name>
        <dbReference type="ChEBI" id="CHEBI:29105"/>
    </ligand>
</feature>
<comment type="similarity">
    <text evidence="14">Belongs to the transpeptidase family. MrdA subfamily.</text>
</comment>
<keyword evidence="7 14" id="KW-0812">Transmembrane</keyword>
<evidence type="ECO:0000256" key="6">
    <source>
        <dbReference type="ARBA" id="ARBA00022670"/>
    </source>
</evidence>
<keyword evidence="6 14" id="KW-0645">Protease</keyword>
<dbReference type="SUPFAM" id="SSF56601">
    <property type="entry name" value="beta-lactamase/transpeptidase-like"/>
    <property type="match status" value="1"/>
</dbReference>
<dbReference type="UniPathway" id="UPA00219"/>
<keyword evidence="13 14" id="KW-0961">Cell wall biogenesis/degradation</keyword>
<name>A0A3M0A6V3_9GAMM</name>
<dbReference type="Gene3D" id="3.40.710.10">
    <property type="entry name" value="DD-peptidase/beta-lactamase superfamily"/>
    <property type="match status" value="1"/>
</dbReference>
<evidence type="ECO:0000259" key="16">
    <source>
        <dbReference type="Pfam" id="PF03717"/>
    </source>
</evidence>
<evidence type="ECO:0000256" key="3">
    <source>
        <dbReference type="ARBA" id="ARBA00022475"/>
    </source>
</evidence>
<dbReference type="InterPro" id="IPR017790">
    <property type="entry name" value="Penicillin-binding_protein_2"/>
</dbReference>
<dbReference type="GO" id="GO:0005886">
    <property type="term" value="C:plasma membrane"/>
    <property type="evidence" value="ECO:0007669"/>
    <property type="project" value="UniProtKB-SubCell"/>
</dbReference>
<evidence type="ECO:0000256" key="2">
    <source>
        <dbReference type="ARBA" id="ARBA00004236"/>
    </source>
</evidence>
<dbReference type="GO" id="GO:0008360">
    <property type="term" value="P:regulation of cell shape"/>
    <property type="evidence" value="ECO:0007669"/>
    <property type="project" value="UniProtKB-KW"/>
</dbReference>
<evidence type="ECO:0000256" key="4">
    <source>
        <dbReference type="ARBA" id="ARBA00022519"/>
    </source>
</evidence>
<dbReference type="SUPFAM" id="SSF56519">
    <property type="entry name" value="Penicillin binding protein dimerisation domain"/>
    <property type="match status" value="1"/>
</dbReference>
<dbReference type="Pfam" id="PF00905">
    <property type="entry name" value="Transpeptidase"/>
    <property type="match status" value="1"/>
</dbReference>
<gene>
    <name evidence="14" type="primary">mrdA</name>
    <name evidence="17" type="ORF">DFR27_1400</name>
</gene>
<dbReference type="InterPro" id="IPR001460">
    <property type="entry name" value="PCN-bd_Tpept"/>
</dbReference>
<comment type="cofactor">
    <cofactor evidence="14">
        <name>Zn(2+)</name>
        <dbReference type="ChEBI" id="CHEBI:29105"/>
    </cofactor>
    <text evidence="14">Binds one Zn(2+) ion per subunit.</text>
</comment>
<keyword evidence="9 14" id="KW-0133">Cell shape</keyword>
<evidence type="ECO:0000256" key="1">
    <source>
        <dbReference type="ARBA" id="ARBA00004167"/>
    </source>
</evidence>
<dbReference type="InterPro" id="IPR036138">
    <property type="entry name" value="PBP_dimer_sf"/>
</dbReference>
<feature type="binding site" evidence="14">
    <location>
        <position position="350"/>
    </location>
    <ligand>
        <name>Zn(2+)</name>
        <dbReference type="ChEBI" id="CHEBI:29105"/>
    </ligand>
</feature>
<feature type="domain" description="Penicillin-binding protein dimerisation" evidence="16">
    <location>
        <begin position="63"/>
        <end position="235"/>
    </location>
</feature>
<dbReference type="NCBIfam" id="TIGR03423">
    <property type="entry name" value="pbp2_mrdA"/>
    <property type="match status" value="1"/>
</dbReference>
<protein>
    <recommendedName>
        <fullName evidence="14">Peptidoglycan D,D-transpeptidase MrdA</fullName>
        <ecNumber evidence="14">3.4.16.4</ecNumber>
    </recommendedName>
    <alternativeName>
        <fullName evidence="14">Penicillin-binding protein 2</fullName>
        <shortName evidence="14">PBP-2</shortName>
    </alternativeName>
</protein>
<keyword evidence="14" id="KW-0479">Metal-binding</keyword>
<feature type="transmembrane region" description="Helical" evidence="14">
    <location>
        <begin position="20"/>
        <end position="40"/>
    </location>
</feature>
<proteinExistence type="inferred from homology"/>
<evidence type="ECO:0000313" key="17">
    <source>
        <dbReference type="EMBL" id="RMA80044.1"/>
    </source>
</evidence>